<comment type="caution">
    <text evidence="2">The sequence shown here is derived from an EMBL/GenBank/DDBJ whole genome shotgun (WGS) entry which is preliminary data.</text>
</comment>
<reference evidence="3" key="1">
    <citation type="journal article" date="2019" name="Int. J. Syst. Evol. Microbiol.">
        <title>The Global Catalogue of Microorganisms (GCM) 10K type strain sequencing project: providing services to taxonomists for standard genome sequencing and annotation.</title>
        <authorList>
            <consortium name="The Broad Institute Genomics Platform"/>
            <consortium name="The Broad Institute Genome Sequencing Center for Infectious Disease"/>
            <person name="Wu L."/>
            <person name="Ma J."/>
        </authorList>
    </citation>
    <scope>NUCLEOTIDE SEQUENCE [LARGE SCALE GENOMIC DNA]</scope>
    <source>
        <strain evidence="3">CGMCC 4.7329</strain>
    </source>
</reference>
<dbReference type="Gene3D" id="2.40.380.10">
    <property type="entry name" value="FomD-like"/>
    <property type="match status" value="1"/>
</dbReference>
<dbReference type="InterPro" id="IPR035930">
    <property type="entry name" value="FomD-like_sf"/>
</dbReference>
<dbReference type="InterPro" id="IPR007295">
    <property type="entry name" value="DUF402"/>
</dbReference>
<organism evidence="2 3">
    <name type="scientific">Nocardia rhizosphaerihabitans</name>
    <dbReference type="NCBI Taxonomy" id="1691570"/>
    <lineage>
        <taxon>Bacteria</taxon>
        <taxon>Bacillati</taxon>
        <taxon>Actinomycetota</taxon>
        <taxon>Actinomycetes</taxon>
        <taxon>Mycobacteriales</taxon>
        <taxon>Nocardiaceae</taxon>
        <taxon>Nocardia</taxon>
    </lineage>
</organism>
<evidence type="ECO:0000313" key="2">
    <source>
        <dbReference type="EMBL" id="GGN96748.1"/>
    </source>
</evidence>
<protein>
    <recommendedName>
        <fullName evidence="1">DUF402 domain-containing protein</fullName>
    </recommendedName>
</protein>
<dbReference type="EMBL" id="BMNE01000010">
    <property type="protein sequence ID" value="GGN96748.1"/>
    <property type="molecule type" value="Genomic_DNA"/>
</dbReference>
<gene>
    <name evidence="2" type="ORF">GCM10011610_61950</name>
</gene>
<accession>A0ABQ2KYN6</accession>
<dbReference type="Pfam" id="PF04167">
    <property type="entry name" value="DUF402"/>
    <property type="match status" value="1"/>
</dbReference>
<dbReference type="SUPFAM" id="SSF159234">
    <property type="entry name" value="FomD-like"/>
    <property type="match status" value="1"/>
</dbReference>
<sequence length="212" mass="23613">MVKDKAMSALLPLLVAAPAVTGFAGYFAREIRGQQPRPAATPTTPPPGRPRIEYFDVAELTSTDAKGYIRPVERYEVQPWGVYLARTVDRPRGRYEESWLLPGPAVRATIKHDRPGDHRSHDYVLDIVEFVQVGPKRWKATDYFLDIAVRRGRSATLRGAAELLAAHAAGHVDTATADRAFERAAAALDGLAANDHDVEQWLRSREITLTWM</sequence>
<evidence type="ECO:0000259" key="1">
    <source>
        <dbReference type="Pfam" id="PF04167"/>
    </source>
</evidence>
<evidence type="ECO:0000313" key="3">
    <source>
        <dbReference type="Proteomes" id="UP000658127"/>
    </source>
</evidence>
<proteinExistence type="predicted"/>
<keyword evidence="3" id="KW-1185">Reference proteome</keyword>
<name>A0ABQ2KYN6_9NOCA</name>
<dbReference type="Proteomes" id="UP000658127">
    <property type="component" value="Unassembled WGS sequence"/>
</dbReference>
<feature type="domain" description="DUF402" evidence="1">
    <location>
        <begin position="68"/>
        <end position="195"/>
    </location>
</feature>